<sequence length="33" mass="3721">MEQRVSVTGAGMRTRGRRMCSTTVPTDWKFDCG</sequence>
<gene>
    <name evidence="1" type="ORF">TELCIR_13763</name>
</gene>
<evidence type="ECO:0000313" key="1">
    <source>
        <dbReference type="EMBL" id="PIO64605.1"/>
    </source>
</evidence>
<evidence type="ECO:0000313" key="2">
    <source>
        <dbReference type="Proteomes" id="UP000230423"/>
    </source>
</evidence>
<dbReference type="Proteomes" id="UP000230423">
    <property type="component" value="Unassembled WGS sequence"/>
</dbReference>
<dbReference type="EMBL" id="KZ349749">
    <property type="protein sequence ID" value="PIO64605.1"/>
    <property type="molecule type" value="Genomic_DNA"/>
</dbReference>
<protein>
    <submittedName>
        <fullName evidence="1">Uncharacterized protein</fullName>
    </submittedName>
</protein>
<accession>A0A2G9U348</accession>
<keyword evidence="2" id="KW-1185">Reference proteome</keyword>
<organism evidence="1 2">
    <name type="scientific">Teladorsagia circumcincta</name>
    <name type="common">Brown stomach worm</name>
    <name type="synonym">Ostertagia circumcincta</name>
    <dbReference type="NCBI Taxonomy" id="45464"/>
    <lineage>
        <taxon>Eukaryota</taxon>
        <taxon>Metazoa</taxon>
        <taxon>Ecdysozoa</taxon>
        <taxon>Nematoda</taxon>
        <taxon>Chromadorea</taxon>
        <taxon>Rhabditida</taxon>
        <taxon>Rhabditina</taxon>
        <taxon>Rhabditomorpha</taxon>
        <taxon>Strongyloidea</taxon>
        <taxon>Trichostrongylidae</taxon>
        <taxon>Teladorsagia</taxon>
    </lineage>
</organism>
<dbReference type="AlphaFoldDB" id="A0A2G9U348"/>
<reference evidence="1 2" key="1">
    <citation type="submission" date="2015-09" db="EMBL/GenBank/DDBJ databases">
        <title>Draft genome of the parasitic nematode Teladorsagia circumcincta isolate WARC Sus (inbred).</title>
        <authorList>
            <person name="Mitreva M."/>
        </authorList>
    </citation>
    <scope>NUCLEOTIDE SEQUENCE [LARGE SCALE GENOMIC DNA]</scope>
    <source>
        <strain evidence="1 2">S</strain>
    </source>
</reference>
<name>A0A2G9U348_TELCI</name>
<proteinExistence type="predicted"/>